<dbReference type="InterPro" id="IPR027640">
    <property type="entry name" value="Kinesin-like_fam"/>
</dbReference>
<evidence type="ECO:0000256" key="3">
    <source>
        <dbReference type="ARBA" id="ARBA00022840"/>
    </source>
</evidence>
<comment type="caution">
    <text evidence="7">The sequence shown here is derived from an EMBL/GenBank/DDBJ whole genome shotgun (WGS) entry which is preliminary data.</text>
</comment>
<keyword evidence="2 5" id="KW-0547">Nucleotide-binding</keyword>
<dbReference type="GO" id="GO:0005524">
    <property type="term" value="F:ATP binding"/>
    <property type="evidence" value="ECO:0007669"/>
    <property type="project" value="UniProtKB-UniRule"/>
</dbReference>
<dbReference type="SMART" id="SM00129">
    <property type="entry name" value="KISc"/>
    <property type="match status" value="1"/>
</dbReference>
<name>A0A0K9P5S7_ZOSMR</name>
<comment type="similarity">
    <text evidence="5">Belongs to the TRAFAC class myosin-kinesin ATPase superfamily. Kinesin family.</text>
</comment>
<proteinExistence type="inferred from homology"/>
<dbReference type="GO" id="GO:0003777">
    <property type="term" value="F:microtubule motor activity"/>
    <property type="evidence" value="ECO:0007669"/>
    <property type="project" value="InterPro"/>
</dbReference>
<dbReference type="SUPFAM" id="SSF52540">
    <property type="entry name" value="P-loop containing nucleoside triphosphate hydrolases"/>
    <property type="match status" value="1"/>
</dbReference>
<reference evidence="8" key="1">
    <citation type="journal article" date="2016" name="Nature">
        <title>The genome of the seagrass Zostera marina reveals angiosperm adaptation to the sea.</title>
        <authorList>
            <person name="Olsen J.L."/>
            <person name="Rouze P."/>
            <person name="Verhelst B."/>
            <person name="Lin Y.-C."/>
            <person name="Bayer T."/>
            <person name="Collen J."/>
            <person name="Dattolo E."/>
            <person name="De Paoli E."/>
            <person name="Dittami S."/>
            <person name="Maumus F."/>
            <person name="Michel G."/>
            <person name="Kersting A."/>
            <person name="Lauritano C."/>
            <person name="Lohaus R."/>
            <person name="Toepel M."/>
            <person name="Tonon T."/>
            <person name="Vanneste K."/>
            <person name="Amirebrahimi M."/>
            <person name="Brakel J."/>
            <person name="Bostroem C."/>
            <person name="Chovatia M."/>
            <person name="Grimwood J."/>
            <person name="Jenkins J.W."/>
            <person name="Jueterbock A."/>
            <person name="Mraz A."/>
            <person name="Stam W.T."/>
            <person name="Tice H."/>
            <person name="Bornberg-Bauer E."/>
            <person name="Green P.J."/>
            <person name="Pearson G.A."/>
            <person name="Procaccini G."/>
            <person name="Duarte C.M."/>
            <person name="Schmutz J."/>
            <person name="Reusch T.B.H."/>
            <person name="Van de Peer Y."/>
        </authorList>
    </citation>
    <scope>NUCLEOTIDE SEQUENCE [LARGE SCALE GENOMIC DNA]</scope>
    <source>
        <strain evidence="8">cv. Finnish</strain>
    </source>
</reference>
<dbReference type="InterPro" id="IPR027417">
    <property type="entry name" value="P-loop_NTPase"/>
</dbReference>
<keyword evidence="3 5" id="KW-0067">ATP-binding</keyword>
<evidence type="ECO:0000259" key="6">
    <source>
        <dbReference type="PROSITE" id="PS50067"/>
    </source>
</evidence>
<evidence type="ECO:0000256" key="4">
    <source>
        <dbReference type="ARBA" id="ARBA00023175"/>
    </source>
</evidence>
<dbReference type="Gene3D" id="3.40.850.10">
    <property type="entry name" value="Kinesin motor domain"/>
    <property type="match status" value="1"/>
</dbReference>
<dbReference type="PROSITE" id="PS50067">
    <property type="entry name" value="KINESIN_MOTOR_2"/>
    <property type="match status" value="1"/>
</dbReference>
<dbReference type="GO" id="GO:0005874">
    <property type="term" value="C:microtubule"/>
    <property type="evidence" value="ECO:0007669"/>
    <property type="project" value="UniProtKB-KW"/>
</dbReference>
<dbReference type="InterPro" id="IPR036961">
    <property type="entry name" value="Kinesin_motor_dom_sf"/>
</dbReference>
<evidence type="ECO:0000313" key="8">
    <source>
        <dbReference type="Proteomes" id="UP000036987"/>
    </source>
</evidence>
<evidence type="ECO:0000256" key="5">
    <source>
        <dbReference type="PROSITE-ProRule" id="PRU00283"/>
    </source>
</evidence>
<dbReference type="PANTHER" id="PTHR47972:SF22">
    <property type="entry name" value="KINESIN-LIKE PROTEIN KIN-14A-RELATED"/>
    <property type="match status" value="1"/>
</dbReference>
<sequence>MSLITSLKKPLFLEKNDFYIFLIRDFFHDVRPFVQSSFDGFNVSIFAYGQTSSGKTHTMEGSNHDRGLYVRCFEELFDLSNADATSISQYDFYLTVFELYNDQVKDLLLECNIRPSKIFMGPLGSAIELVQEKVVNPLDFIQVLKSGLERRGEDVSRNNMSHLVVTIHIRYSNCITSEKLYSKLSLVDLAGSESLLAKDISGEIVKDFLHVSKSLSA</sequence>
<dbReference type="InterPro" id="IPR019821">
    <property type="entry name" value="Kinesin_motor_CS"/>
</dbReference>
<accession>A0A0K9P5S7</accession>
<evidence type="ECO:0000256" key="1">
    <source>
        <dbReference type="ARBA" id="ARBA00022701"/>
    </source>
</evidence>
<keyword evidence="8" id="KW-1185">Reference proteome</keyword>
<keyword evidence="1" id="KW-0493">Microtubule</keyword>
<dbReference type="EMBL" id="LFYR01001213">
    <property type="protein sequence ID" value="KMZ63540.1"/>
    <property type="molecule type" value="Genomic_DNA"/>
</dbReference>
<feature type="binding site" evidence="5">
    <location>
        <begin position="49"/>
        <end position="56"/>
    </location>
    <ligand>
        <name>ATP</name>
        <dbReference type="ChEBI" id="CHEBI:30616"/>
    </ligand>
</feature>
<dbReference type="OrthoDB" id="3176171at2759"/>
<evidence type="ECO:0000313" key="7">
    <source>
        <dbReference type="EMBL" id="KMZ63540.1"/>
    </source>
</evidence>
<dbReference type="InterPro" id="IPR001752">
    <property type="entry name" value="Kinesin_motor_dom"/>
</dbReference>
<evidence type="ECO:0000256" key="2">
    <source>
        <dbReference type="ARBA" id="ARBA00022741"/>
    </source>
</evidence>
<feature type="domain" description="Kinesin motor" evidence="6">
    <location>
        <begin position="1"/>
        <end position="217"/>
    </location>
</feature>
<dbReference type="OMA" id="HGMNADS"/>
<protein>
    <recommendedName>
        <fullName evidence="6">Kinesin motor domain-containing protein</fullName>
    </recommendedName>
</protein>
<dbReference type="AlphaFoldDB" id="A0A0K9P5S7"/>
<dbReference type="PRINTS" id="PR00380">
    <property type="entry name" value="KINESINHEAVY"/>
</dbReference>
<dbReference type="PROSITE" id="PS00411">
    <property type="entry name" value="KINESIN_MOTOR_1"/>
    <property type="match status" value="1"/>
</dbReference>
<keyword evidence="4 5" id="KW-0505">Motor protein</keyword>
<dbReference type="STRING" id="29655.A0A0K9P5S7"/>
<dbReference type="GO" id="GO:0007018">
    <property type="term" value="P:microtubule-based movement"/>
    <property type="evidence" value="ECO:0007669"/>
    <property type="project" value="InterPro"/>
</dbReference>
<dbReference type="PANTHER" id="PTHR47972">
    <property type="entry name" value="KINESIN-LIKE PROTEIN KLP-3"/>
    <property type="match status" value="1"/>
</dbReference>
<dbReference type="Pfam" id="PF00225">
    <property type="entry name" value="Kinesin"/>
    <property type="match status" value="1"/>
</dbReference>
<gene>
    <name evidence="7" type="ORF">ZOSMA_3G00150</name>
</gene>
<organism evidence="7 8">
    <name type="scientific">Zostera marina</name>
    <name type="common">Eelgrass</name>
    <dbReference type="NCBI Taxonomy" id="29655"/>
    <lineage>
        <taxon>Eukaryota</taxon>
        <taxon>Viridiplantae</taxon>
        <taxon>Streptophyta</taxon>
        <taxon>Embryophyta</taxon>
        <taxon>Tracheophyta</taxon>
        <taxon>Spermatophyta</taxon>
        <taxon>Magnoliopsida</taxon>
        <taxon>Liliopsida</taxon>
        <taxon>Zosteraceae</taxon>
        <taxon>Zostera</taxon>
    </lineage>
</organism>
<dbReference type="Proteomes" id="UP000036987">
    <property type="component" value="Unassembled WGS sequence"/>
</dbReference>
<dbReference type="GO" id="GO:0008017">
    <property type="term" value="F:microtubule binding"/>
    <property type="evidence" value="ECO:0007669"/>
    <property type="project" value="InterPro"/>
</dbReference>